<keyword evidence="2" id="KW-1133">Transmembrane helix</keyword>
<evidence type="ECO:0000256" key="2">
    <source>
        <dbReference type="SAM" id="Phobius"/>
    </source>
</evidence>
<evidence type="ECO:0000259" key="3">
    <source>
        <dbReference type="Pfam" id="PF17123"/>
    </source>
</evidence>
<feature type="compositionally biased region" description="Basic residues" evidence="1">
    <location>
        <begin position="166"/>
        <end position="175"/>
    </location>
</feature>
<organism evidence="4 5">
    <name type="scientific">Prorocentrum cordatum</name>
    <dbReference type="NCBI Taxonomy" id="2364126"/>
    <lineage>
        <taxon>Eukaryota</taxon>
        <taxon>Sar</taxon>
        <taxon>Alveolata</taxon>
        <taxon>Dinophyceae</taxon>
        <taxon>Prorocentrales</taxon>
        <taxon>Prorocentraceae</taxon>
        <taxon>Prorocentrum</taxon>
    </lineage>
</organism>
<protein>
    <recommendedName>
        <fullName evidence="3">RING-type domain-containing protein</fullName>
    </recommendedName>
</protein>
<accession>A0ABN9RIB8</accession>
<sequence length="216" mass="23261">MRAHGEPFLLFAYGMVVHGTLYLFCGTSALFMAQLVLTRECEASNPVLYSACQTFALLSCLTGNLCASLVLWRAHLLYGAAQRVVPGRGKQKAPPGAIEQIAAVPYDPALFGDEDGRRYAKECPICLGAWEPEDDIRVPPCGHAYPVGLPGPVAADRPDLRDLPARRRGARRRPGGGRATRSEARLARAQRRRGRALGGVSAPPERSRSSARAGPS</sequence>
<evidence type="ECO:0000313" key="4">
    <source>
        <dbReference type="EMBL" id="CAK0816434.1"/>
    </source>
</evidence>
<feature type="transmembrane region" description="Helical" evidence="2">
    <location>
        <begin position="12"/>
        <end position="35"/>
    </location>
</feature>
<feature type="compositionally biased region" description="Low complexity" evidence="1">
    <location>
        <begin position="198"/>
        <end position="216"/>
    </location>
</feature>
<dbReference type="InterPro" id="IPR001841">
    <property type="entry name" value="Znf_RING"/>
</dbReference>
<keyword evidence="2" id="KW-0472">Membrane</keyword>
<gene>
    <name evidence="4" type="ORF">PCOR1329_LOCUS19389</name>
</gene>
<name>A0ABN9RIB8_9DINO</name>
<comment type="caution">
    <text evidence="4">The sequence shown here is derived from an EMBL/GenBank/DDBJ whole genome shotgun (WGS) entry which is preliminary data.</text>
</comment>
<reference evidence="4" key="1">
    <citation type="submission" date="2023-10" db="EMBL/GenBank/DDBJ databases">
        <authorList>
            <person name="Chen Y."/>
            <person name="Shah S."/>
            <person name="Dougan E. K."/>
            <person name="Thang M."/>
            <person name="Chan C."/>
        </authorList>
    </citation>
    <scope>NUCLEOTIDE SEQUENCE [LARGE SCALE GENOMIC DNA]</scope>
</reference>
<evidence type="ECO:0000256" key="1">
    <source>
        <dbReference type="SAM" id="MobiDB-lite"/>
    </source>
</evidence>
<dbReference type="SUPFAM" id="SSF57850">
    <property type="entry name" value="RING/U-box"/>
    <property type="match status" value="1"/>
</dbReference>
<keyword evidence="5" id="KW-1185">Reference proteome</keyword>
<feature type="compositionally biased region" description="Basic and acidic residues" evidence="1">
    <location>
        <begin position="156"/>
        <end position="165"/>
    </location>
</feature>
<keyword evidence="2" id="KW-0812">Transmembrane</keyword>
<feature type="region of interest" description="Disordered" evidence="1">
    <location>
        <begin position="152"/>
        <end position="216"/>
    </location>
</feature>
<dbReference type="EMBL" id="CAUYUJ010006188">
    <property type="protein sequence ID" value="CAK0816434.1"/>
    <property type="molecule type" value="Genomic_DNA"/>
</dbReference>
<dbReference type="Pfam" id="PF17123">
    <property type="entry name" value="zf-RING_11"/>
    <property type="match status" value="1"/>
</dbReference>
<proteinExistence type="predicted"/>
<evidence type="ECO:0000313" key="5">
    <source>
        <dbReference type="Proteomes" id="UP001189429"/>
    </source>
</evidence>
<dbReference type="Proteomes" id="UP001189429">
    <property type="component" value="Unassembled WGS sequence"/>
</dbReference>
<feature type="domain" description="RING-type" evidence="3">
    <location>
        <begin position="122"/>
        <end position="145"/>
    </location>
</feature>